<dbReference type="RefSeq" id="XP_040659671.1">
    <property type="nucleotide sequence ID" value="XM_040798788.1"/>
</dbReference>
<proteinExistence type="inferred from homology"/>
<feature type="modified residue" description="N6-(pyridoxal phosphate)lysine" evidence="5">
    <location>
        <position position="328"/>
    </location>
</feature>
<reference evidence="7 8" key="1">
    <citation type="journal article" date="2016" name="Sci. Rep.">
        <title>Insights into Adaptations to a Near-Obligate Nematode Endoparasitic Lifestyle from the Finished Genome of Drechmeria coniospora.</title>
        <authorList>
            <person name="Zhang L."/>
            <person name="Zhou Z."/>
            <person name="Guo Q."/>
            <person name="Fokkens L."/>
            <person name="Miskei M."/>
            <person name="Pocsi I."/>
            <person name="Zhang W."/>
            <person name="Chen M."/>
            <person name="Wang L."/>
            <person name="Sun Y."/>
            <person name="Donzelli B.G."/>
            <person name="Gibson D.M."/>
            <person name="Nelson D.R."/>
            <person name="Luo J.G."/>
            <person name="Rep M."/>
            <person name="Liu H."/>
            <person name="Yang S."/>
            <person name="Wang J."/>
            <person name="Krasnoff S.B."/>
            <person name="Xu Y."/>
            <person name="Molnar I."/>
            <person name="Lin M."/>
        </authorList>
    </citation>
    <scope>NUCLEOTIDE SEQUENCE [LARGE SCALE GENOMIC DNA]</scope>
    <source>
        <strain evidence="7 8">ARSEF 6962</strain>
    </source>
</reference>
<evidence type="ECO:0000256" key="4">
    <source>
        <dbReference type="ARBA" id="ARBA00023239"/>
    </source>
</evidence>
<dbReference type="Proteomes" id="UP000076580">
    <property type="component" value="Chromosome 01"/>
</dbReference>
<gene>
    <name evidence="7" type="ORF">DCS_01456</name>
</gene>
<dbReference type="InterPro" id="IPR002129">
    <property type="entry name" value="PyrdxlP-dep_de-COase"/>
</dbReference>
<dbReference type="GO" id="GO:0019752">
    <property type="term" value="P:carboxylic acid metabolic process"/>
    <property type="evidence" value="ECO:0007669"/>
    <property type="project" value="InterPro"/>
</dbReference>
<evidence type="ECO:0000256" key="5">
    <source>
        <dbReference type="PIRSR" id="PIRSR602129-50"/>
    </source>
</evidence>
<protein>
    <recommendedName>
        <fullName evidence="9">Pyridoxal-dependent decarboxylase</fullName>
    </recommendedName>
</protein>
<evidence type="ECO:0000256" key="1">
    <source>
        <dbReference type="ARBA" id="ARBA00001933"/>
    </source>
</evidence>
<evidence type="ECO:0000313" key="7">
    <source>
        <dbReference type="EMBL" id="KYK60319.1"/>
    </source>
</evidence>
<dbReference type="InterPro" id="IPR015422">
    <property type="entry name" value="PyrdxlP-dep_Trfase_small"/>
</dbReference>
<dbReference type="PROSITE" id="PS00392">
    <property type="entry name" value="DDC_GAD_HDC_YDC"/>
    <property type="match status" value="1"/>
</dbReference>
<dbReference type="PANTHER" id="PTHR11999">
    <property type="entry name" value="GROUP II PYRIDOXAL-5-PHOSPHATE DECARBOXYLASE"/>
    <property type="match status" value="1"/>
</dbReference>
<dbReference type="GO" id="GO:0005737">
    <property type="term" value="C:cytoplasm"/>
    <property type="evidence" value="ECO:0007669"/>
    <property type="project" value="TreeGrafter"/>
</dbReference>
<organism evidence="7 8">
    <name type="scientific">Drechmeria coniospora</name>
    <name type="common">Nematophagous fungus</name>
    <name type="synonym">Meria coniospora</name>
    <dbReference type="NCBI Taxonomy" id="98403"/>
    <lineage>
        <taxon>Eukaryota</taxon>
        <taxon>Fungi</taxon>
        <taxon>Dikarya</taxon>
        <taxon>Ascomycota</taxon>
        <taxon>Pezizomycotina</taxon>
        <taxon>Sordariomycetes</taxon>
        <taxon>Hypocreomycetidae</taxon>
        <taxon>Hypocreales</taxon>
        <taxon>Ophiocordycipitaceae</taxon>
        <taxon>Drechmeria</taxon>
    </lineage>
</organism>
<evidence type="ECO:0000256" key="3">
    <source>
        <dbReference type="ARBA" id="ARBA00022898"/>
    </source>
</evidence>
<dbReference type="OrthoDB" id="2161780at2759"/>
<evidence type="ECO:0000256" key="6">
    <source>
        <dbReference type="RuleBase" id="RU000382"/>
    </source>
</evidence>
<dbReference type="GeneID" id="63714099"/>
<comment type="caution">
    <text evidence="7">The sequence shown here is derived from an EMBL/GenBank/DDBJ whole genome shotgun (WGS) entry which is preliminary data.</text>
</comment>
<dbReference type="InterPro" id="IPR010977">
    <property type="entry name" value="Aromatic_deC"/>
</dbReference>
<dbReference type="AlphaFoldDB" id="A0A151GT76"/>
<dbReference type="InParanoid" id="A0A151GT76"/>
<comment type="similarity">
    <text evidence="2 6">Belongs to the group II decarboxylase family.</text>
</comment>
<keyword evidence="4 6" id="KW-0456">Lyase</keyword>
<dbReference type="PANTHER" id="PTHR11999:SF165">
    <property type="entry name" value="DECARBOXYLASE, PUTATIVE (AFU_ORTHOLOGUE AFUA_2G04980)-RELATED"/>
    <property type="match status" value="1"/>
</dbReference>
<dbReference type="InterPro" id="IPR021115">
    <property type="entry name" value="Pyridoxal-P_BS"/>
</dbReference>
<evidence type="ECO:0008006" key="9">
    <source>
        <dbReference type="Google" id="ProtNLM"/>
    </source>
</evidence>
<dbReference type="GO" id="GO:0030170">
    <property type="term" value="F:pyridoxal phosphate binding"/>
    <property type="evidence" value="ECO:0007669"/>
    <property type="project" value="InterPro"/>
</dbReference>
<dbReference type="STRING" id="98403.A0A151GT76"/>
<dbReference type="GO" id="GO:0016831">
    <property type="term" value="F:carboxy-lyase activity"/>
    <property type="evidence" value="ECO:0007669"/>
    <property type="project" value="InterPro"/>
</dbReference>
<dbReference type="EMBL" id="LAYC01000001">
    <property type="protein sequence ID" value="KYK60319.1"/>
    <property type="molecule type" value="Genomic_DNA"/>
</dbReference>
<dbReference type="InterPro" id="IPR015421">
    <property type="entry name" value="PyrdxlP-dep_Trfase_major"/>
</dbReference>
<evidence type="ECO:0000313" key="8">
    <source>
        <dbReference type="Proteomes" id="UP000076580"/>
    </source>
</evidence>
<dbReference type="Pfam" id="PF00282">
    <property type="entry name" value="Pyridoxal_deC"/>
    <property type="match status" value="1"/>
</dbReference>
<dbReference type="InterPro" id="IPR015424">
    <property type="entry name" value="PyrdxlP-dep_Trfase"/>
</dbReference>
<keyword evidence="3 5" id="KW-0663">Pyridoxal phosphate</keyword>
<evidence type="ECO:0000256" key="2">
    <source>
        <dbReference type="ARBA" id="ARBA00009533"/>
    </source>
</evidence>
<dbReference type="Gene3D" id="3.90.1150.10">
    <property type="entry name" value="Aspartate Aminotransferase, domain 1"/>
    <property type="match status" value="1"/>
</dbReference>
<dbReference type="SUPFAM" id="SSF53383">
    <property type="entry name" value="PLP-dependent transferases"/>
    <property type="match status" value="1"/>
</dbReference>
<accession>A0A151GT76</accession>
<dbReference type="Gene3D" id="3.40.640.10">
    <property type="entry name" value="Type I PLP-dependent aspartate aminotransferase-like (Major domain)"/>
    <property type="match status" value="1"/>
</dbReference>
<sequence length="511" mass="54936">MSDDTLEPTAIARRLERRLKSDDAVDSPTLPTLSAIQSAEAALAAVTDRHLSHGHESLPAAAVVAHILDDIVPALTGQARTSRYYGFVTGGVLPVAEWADNVVSRLDQNVQVHLPTQSVATAVEDASLRMLAALLRLRPADWPGRTLTTGATASNVLGLACGREAVLESRLRRAGVAAGVAELGLLSACRRAAVDEIQVLTSVGHSSLAKAAAVVGIGRACVKDLGLGGKEPWRLDIDRLERELQRPGVASIIAISAGDVNTGRYALEGTAEWSRVRALADKYASWIHVDGAFGIFTRLLGLVDEYSPLHRRLQGIELADSITVDGHKILNLPYDCGMFYTRSPAILSSVFANPNAAYLSSGPGSSIPSPLHIGLENSRRFRALPLYAAILNEGKAGFGRLVAAMVDISRRIAAFLRDSTHYELLPDGSASLDDIFMIVLFRAKDDMLNDVLVDRINETRQMYVSETSWGGSKAVRIAVSNWKVDVHRDFEIVAGILNAVAAGEKFDVGRR</sequence>
<keyword evidence="8" id="KW-1185">Reference proteome</keyword>
<comment type="cofactor">
    <cofactor evidence="1 5 6">
        <name>pyridoxal 5'-phosphate</name>
        <dbReference type="ChEBI" id="CHEBI:597326"/>
    </cofactor>
</comment>
<name>A0A151GT76_DRECN</name>